<reference evidence="1 2" key="1">
    <citation type="journal article" date="2012" name="Eukaryot. Cell">
        <title>Genome sequence of the Trichosporon asahii environmental strain CBS 8904.</title>
        <authorList>
            <person name="Yang R.Y."/>
            <person name="Li H.T."/>
            <person name="Zhu H."/>
            <person name="Zhou G.P."/>
            <person name="Wang M."/>
            <person name="Wang L."/>
        </authorList>
    </citation>
    <scope>NUCLEOTIDE SEQUENCE [LARGE SCALE GENOMIC DNA]</scope>
    <source>
        <strain evidence="1 2">CBS 8904</strain>
    </source>
</reference>
<dbReference type="Proteomes" id="UP000006757">
    <property type="component" value="Unassembled WGS sequence"/>
</dbReference>
<evidence type="ECO:0000313" key="1">
    <source>
        <dbReference type="EMBL" id="EKD05450.1"/>
    </source>
</evidence>
<sequence length="442" mass="48387">MFAYRVFHLANALRPSLVRGAHFASFNIRSDYLQRIRHLNIHQLLVMPLSLAYNDYPQALDSVVAHLSCDDQVRLRLVCKAFLRAVDNILKHHLILFPNGAKISVQGVAHRIPGLKSLDLSNPGEIPEAHVLDVRGYFPPSVDLSKLKESFPSLQVLRMTNSRGRLKSYTPYVPVPSRTVVLFTNPNGFECNPTPRAGWGGHDRTAHLPAGLEDVLPDTVSKVVVNMNGDDIPVADMWRAIHRPAPHVKEVIIVIPRYSSLDDPGALGTFNEPIVGMDVADLIVGAPHGFVGSAATAPTAPTAKFTIVGLEAVSVPNYAEHFRAVLREHLSANRFEDVDYGASGPAVIHGEGGPVFVPATGQAKAAHDAKVESILHMVDMVTKEGYVKRVGRETALLELVEKLEKNHTRQHCQPAAPAKIQGDVGVFRGWMGLFDEIFSLKA</sequence>
<dbReference type="HOGENOM" id="CLU_041051_0_0_1"/>
<evidence type="ECO:0000313" key="2">
    <source>
        <dbReference type="Proteomes" id="UP000006757"/>
    </source>
</evidence>
<dbReference type="STRING" id="1220162.K1VMM3"/>
<organism evidence="1 2">
    <name type="scientific">Trichosporon asahii var. asahii (strain CBS 8904)</name>
    <name type="common">Yeast</name>
    <dbReference type="NCBI Taxonomy" id="1220162"/>
    <lineage>
        <taxon>Eukaryota</taxon>
        <taxon>Fungi</taxon>
        <taxon>Dikarya</taxon>
        <taxon>Basidiomycota</taxon>
        <taxon>Agaricomycotina</taxon>
        <taxon>Tremellomycetes</taxon>
        <taxon>Trichosporonales</taxon>
        <taxon>Trichosporonaceae</taxon>
        <taxon>Trichosporon</taxon>
    </lineage>
</organism>
<comment type="caution">
    <text evidence="1">The sequence shown here is derived from an EMBL/GenBank/DDBJ whole genome shotgun (WGS) entry which is preliminary data.</text>
</comment>
<gene>
    <name evidence="1" type="ORF">A1Q2_00211</name>
</gene>
<name>K1VMM3_TRIAC</name>
<protein>
    <submittedName>
        <fullName evidence="1">Uncharacterized protein</fullName>
    </submittedName>
</protein>
<proteinExistence type="predicted"/>
<accession>K1VMM3</accession>
<dbReference type="AlphaFoldDB" id="K1VMM3"/>
<dbReference type="InParanoid" id="K1VMM3"/>
<keyword evidence="2" id="KW-1185">Reference proteome</keyword>
<dbReference type="EMBL" id="AMBO01000091">
    <property type="protein sequence ID" value="EKD05450.1"/>
    <property type="molecule type" value="Genomic_DNA"/>
</dbReference>